<dbReference type="EMBL" id="SGWQ01000006">
    <property type="protein sequence ID" value="RZS36770.1"/>
    <property type="molecule type" value="Genomic_DNA"/>
</dbReference>
<evidence type="ECO:0000256" key="3">
    <source>
        <dbReference type="RuleBase" id="RU003457"/>
    </source>
</evidence>
<dbReference type="InterPro" id="IPR014710">
    <property type="entry name" value="RmlC-like_jellyroll"/>
</dbReference>
<feature type="binding site" evidence="2">
    <location>
        <position position="123"/>
    </location>
    <ligand>
        <name>Fe cation</name>
        <dbReference type="ChEBI" id="CHEBI:24875"/>
    </ligand>
</feature>
<evidence type="ECO:0000256" key="4">
    <source>
        <dbReference type="SAM" id="MobiDB-lite"/>
    </source>
</evidence>
<evidence type="ECO:0000256" key="2">
    <source>
        <dbReference type="PIRSR" id="PIRSR006232-1"/>
    </source>
</evidence>
<evidence type="ECO:0000259" key="5">
    <source>
        <dbReference type="Pfam" id="PF02678"/>
    </source>
</evidence>
<dbReference type="PANTHER" id="PTHR13903:SF8">
    <property type="entry name" value="PIRIN"/>
    <property type="match status" value="1"/>
</dbReference>
<feature type="domain" description="Pirin C-terminal" evidence="6">
    <location>
        <begin position="193"/>
        <end position="289"/>
    </location>
</feature>
<evidence type="ECO:0000256" key="1">
    <source>
        <dbReference type="ARBA" id="ARBA00008416"/>
    </source>
</evidence>
<evidence type="ECO:0000259" key="6">
    <source>
        <dbReference type="Pfam" id="PF05726"/>
    </source>
</evidence>
<sequence length="320" mass="34702">MSDMQVRPQETVCNATATADPVHEVLEPREVQLGPRTIMVDRLLPHRDRRMIGAWCFLDSYGPLSVRGGPGMRVPPHPHIGLQTVTWLVSGEVLHADSVGSRQLVRPGELSLMTAGRGIAHAEESPAAPPPELHGVQLWVALPNESRDVPPSFSHHADLPVVRDGGAEITVIVGSVGDARSTARMFSPIVGAQIDLAAGASVRLPLDPAFEHGALVLRGSSTVDGEGLVAGPLLYLGTGRTEVELAADEPAVVLLLGGEPFAEELVMWWNFVARDHDEIVRVHEEWERGDERFGDVPDHDERLPAPPLPTTRLRARPRAR</sequence>
<feature type="binding site" evidence="2">
    <location>
        <position position="77"/>
    </location>
    <ligand>
        <name>Fe cation</name>
        <dbReference type="ChEBI" id="CHEBI:24875"/>
    </ligand>
</feature>
<comment type="cofactor">
    <cofactor evidence="2">
        <name>Fe cation</name>
        <dbReference type="ChEBI" id="CHEBI:24875"/>
    </cofactor>
    <text evidence="2">Binds 1 Fe cation per subunit.</text>
</comment>
<organism evidence="7 8">
    <name type="scientific">Herbihabitans rhizosphaerae</name>
    <dbReference type="NCBI Taxonomy" id="1872711"/>
    <lineage>
        <taxon>Bacteria</taxon>
        <taxon>Bacillati</taxon>
        <taxon>Actinomycetota</taxon>
        <taxon>Actinomycetes</taxon>
        <taxon>Pseudonocardiales</taxon>
        <taxon>Pseudonocardiaceae</taxon>
        <taxon>Herbihabitans</taxon>
    </lineage>
</organism>
<reference evidence="7 8" key="1">
    <citation type="submission" date="2019-02" db="EMBL/GenBank/DDBJ databases">
        <title>Genomic Encyclopedia of Type Strains, Phase IV (KMG-IV): sequencing the most valuable type-strain genomes for metagenomic binning, comparative biology and taxonomic classification.</title>
        <authorList>
            <person name="Goeker M."/>
        </authorList>
    </citation>
    <scope>NUCLEOTIDE SEQUENCE [LARGE SCALE GENOMIC DNA]</scope>
    <source>
        <strain evidence="7 8">DSM 101727</strain>
    </source>
</reference>
<dbReference type="OrthoDB" id="9780903at2"/>
<dbReference type="GO" id="GO:0046872">
    <property type="term" value="F:metal ion binding"/>
    <property type="evidence" value="ECO:0007669"/>
    <property type="project" value="UniProtKB-KW"/>
</dbReference>
<feature type="domain" description="Pirin N-terminal" evidence="5">
    <location>
        <begin position="42"/>
        <end position="140"/>
    </location>
</feature>
<evidence type="ECO:0000313" key="8">
    <source>
        <dbReference type="Proteomes" id="UP000294257"/>
    </source>
</evidence>
<dbReference type="PIRSF" id="PIRSF006232">
    <property type="entry name" value="Pirin"/>
    <property type="match status" value="1"/>
</dbReference>
<dbReference type="Pfam" id="PF02678">
    <property type="entry name" value="Pirin"/>
    <property type="match status" value="1"/>
</dbReference>
<dbReference type="Pfam" id="PF05726">
    <property type="entry name" value="Pirin_C"/>
    <property type="match status" value="1"/>
</dbReference>
<dbReference type="CDD" id="cd02247">
    <property type="entry name" value="cupin_pirin_C"/>
    <property type="match status" value="1"/>
</dbReference>
<dbReference type="InterPro" id="IPR008778">
    <property type="entry name" value="Pirin_C_dom"/>
</dbReference>
<comment type="similarity">
    <text evidence="1 3">Belongs to the pirin family.</text>
</comment>
<feature type="region of interest" description="Disordered" evidence="4">
    <location>
        <begin position="291"/>
        <end position="320"/>
    </location>
</feature>
<dbReference type="InterPro" id="IPR012093">
    <property type="entry name" value="Pirin"/>
</dbReference>
<accession>A0A4Q7KLL5</accession>
<feature type="binding site" evidence="2">
    <location>
        <position position="79"/>
    </location>
    <ligand>
        <name>Fe cation</name>
        <dbReference type="ChEBI" id="CHEBI:24875"/>
    </ligand>
</feature>
<dbReference type="InterPro" id="IPR011051">
    <property type="entry name" value="RmlC_Cupin_sf"/>
</dbReference>
<evidence type="ECO:0008006" key="9">
    <source>
        <dbReference type="Google" id="ProtNLM"/>
    </source>
</evidence>
<protein>
    <recommendedName>
        <fullName evidence="9">Pirin</fullName>
    </recommendedName>
</protein>
<evidence type="ECO:0000313" key="7">
    <source>
        <dbReference type="EMBL" id="RZS36770.1"/>
    </source>
</evidence>
<feature type="binding site" evidence="2">
    <location>
        <position position="121"/>
    </location>
    <ligand>
        <name>Fe cation</name>
        <dbReference type="ChEBI" id="CHEBI:24875"/>
    </ligand>
</feature>
<name>A0A4Q7KLL5_9PSEU</name>
<gene>
    <name evidence="7" type="ORF">EV193_1064</name>
</gene>
<comment type="caution">
    <text evidence="7">The sequence shown here is derived from an EMBL/GenBank/DDBJ whole genome shotgun (WGS) entry which is preliminary data.</text>
</comment>
<dbReference type="AlphaFoldDB" id="A0A4Q7KLL5"/>
<feature type="compositionally biased region" description="Basic and acidic residues" evidence="4">
    <location>
        <begin position="291"/>
        <end position="303"/>
    </location>
</feature>
<dbReference type="Gene3D" id="2.60.120.10">
    <property type="entry name" value="Jelly Rolls"/>
    <property type="match status" value="1"/>
</dbReference>
<dbReference type="PANTHER" id="PTHR13903">
    <property type="entry name" value="PIRIN-RELATED"/>
    <property type="match status" value="1"/>
</dbReference>
<keyword evidence="8" id="KW-1185">Reference proteome</keyword>
<dbReference type="SUPFAM" id="SSF51182">
    <property type="entry name" value="RmlC-like cupins"/>
    <property type="match status" value="1"/>
</dbReference>
<keyword evidence="2" id="KW-0479">Metal-binding</keyword>
<dbReference type="Proteomes" id="UP000294257">
    <property type="component" value="Unassembled WGS sequence"/>
</dbReference>
<proteinExistence type="inferred from homology"/>
<keyword evidence="2" id="KW-0408">Iron</keyword>
<dbReference type="InterPro" id="IPR003829">
    <property type="entry name" value="Pirin_N_dom"/>
</dbReference>